<feature type="chain" id="PRO_5044898751" description="LPS-assembly protein LptD" evidence="2">
    <location>
        <begin position="24"/>
        <end position="839"/>
    </location>
</feature>
<dbReference type="PANTHER" id="PTHR30189">
    <property type="entry name" value="LPS-ASSEMBLY PROTEIN"/>
    <property type="match status" value="1"/>
</dbReference>
<comment type="function">
    <text evidence="2">Together with LptE, is involved in the assembly of lipopolysaccharide (LPS) at the surface of the outer membrane.</text>
</comment>
<feature type="signal peptide" evidence="2">
    <location>
        <begin position="1"/>
        <end position="23"/>
    </location>
</feature>
<dbReference type="InterPro" id="IPR020889">
    <property type="entry name" value="LipoPS_assembly_LptD"/>
</dbReference>
<keyword evidence="2" id="KW-0732">Signal</keyword>
<name>A0ABX3A273_9GAMM</name>
<dbReference type="InterPro" id="IPR050218">
    <property type="entry name" value="LptD"/>
</dbReference>
<protein>
    <recommendedName>
        <fullName evidence="2">LPS-assembly protein LptD</fullName>
    </recommendedName>
</protein>
<comment type="caution">
    <text evidence="5">The sequence shown here is derived from an EMBL/GenBank/DDBJ whole genome shotgun (WGS) entry which is preliminary data.</text>
</comment>
<evidence type="ECO:0000256" key="2">
    <source>
        <dbReference type="HAMAP-Rule" id="MF_01411"/>
    </source>
</evidence>
<organism evidence="5 6">
    <name type="scientific">Piscirickettsia litoralis</name>
    <dbReference type="NCBI Taxonomy" id="1891921"/>
    <lineage>
        <taxon>Bacteria</taxon>
        <taxon>Pseudomonadati</taxon>
        <taxon>Pseudomonadota</taxon>
        <taxon>Gammaproteobacteria</taxon>
        <taxon>Thiotrichales</taxon>
        <taxon>Piscirickettsiaceae</taxon>
        <taxon>Piscirickettsia</taxon>
    </lineage>
</organism>
<keyword evidence="2" id="KW-0472">Membrane</keyword>
<comment type="similarity">
    <text evidence="2">Belongs to the LptD family.</text>
</comment>
<sequence precursor="true">MIVKKRYLILQLITALGLLPSLAYSNNVTSKTINTNTEKPAKKSKTPLTKKSPLGWVSGGDSTDSCRACDGYYQVTPFAIPGTPLAFNQSKTYISSKSTTLSPTGQTLTDNVYLYQKGRDLRAHQVHLTRDPKTGDITQINASGHVRYREPSFLITGNKANWQPQKLQGNMSDVQYRLKLKKTNTKKESTRLPDPSTGYAHGDASSILQQGPALLVLHDATYSTCAPVPGQTWQLKAKTIKLNQATGRGEAYDAILDVKGVPVFYSPYFNFPINNNRQSGFLYPTASFSTDGGLSLTTPYYLNLAPNYDDTITPTIYTKRGLLLQNEFRYLLFGNTQGQLNVSYIHDDHSYGDKRYSVFFGQQTQLSPNFKAYMQYNLASDKDVFDDFTLAKNPFANTANTIQLPRSAGFSYNKDYLNFNGNITGYQFPDSTLSLGNRYYSKLPEFNFSDAVDFDQLQLGINSQYINFYKAAVDNVTPPTGQRSYLAPYLTWSGQTDFGYFKPTLSYSQTYYNLNNNNRGDNNLSRGMPIFDIDSGLYFDRNLNIEGKNYKQTLEPRLYYLYVPYRDQSQIPIFDSGIKPFDYNSLFTNNRYYSIDRIGDANQISLALESALINENGEQILKGGIGQIFYFHNRKVNLSPAETGLDHRLSDLTSFLSWNVLPSITLSTNINWSTYDHRLTRDNYNVQYKPDLDHIFNIGYTHDNENYGVLSQDDLINGVAPPNTKGLYSSMYWGLNASWRLFGGGNYLWFKDQTSSKKRLASAFAGIEYSSCCSAVRFFVSHSLKDDDPNDVSTIDGRGQNTIMLQFLLKGLSRFGSGGISSLLQQINGYQGDSGFERT</sequence>
<dbReference type="HAMAP" id="MF_01411">
    <property type="entry name" value="LPS_assembly_LptD"/>
    <property type="match status" value="1"/>
</dbReference>
<dbReference type="EMBL" id="MDTU01000001">
    <property type="protein sequence ID" value="ODN42543.1"/>
    <property type="molecule type" value="Genomic_DNA"/>
</dbReference>
<evidence type="ECO:0000313" key="5">
    <source>
        <dbReference type="EMBL" id="ODN42543.1"/>
    </source>
</evidence>
<keyword evidence="1 2" id="KW-0998">Cell outer membrane</keyword>
<keyword evidence="6" id="KW-1185">Reference proteome</keyword>
<proteinExistence type="inferred from homology"/>
<gene>
    <name evidence="2" type="primary">lptD</name>
    <name evidence="5" type="ORF">BGC07_05880</name>
</gene>
<accession>A0ABX3A273</accession>
<dbReference type="InterPro" id="IPR007543">
    <property type="entry name" value="LptD_C"/>
</dbReference>
<dbReference type="Proteomes" id="UP000094329">
    <property type="component" value="Unassembled WGS sequence"/>
</dbReference>
<feature type="region of interest" description="Disordered" evidence="3">
    <location>
        <begin position="35"/>
        <end position="54"/>
    </location>
</feature>
<comment type="subunit">
    <text evidence="2">Component of the lipopolysaccharide transport and assembly complex. Interacts with LptE and LptA.</text>
</comment>
<evidence type="ECO:0000256" key="3">
    <source>
        <dbReference type="SAM" id="MobiDB-lite"/>
    </source>
</evidence>
<comment type="caution">
    <text evidence="2">Lacks conserved residue(s) required for the propagation of feature annotation.</text>
</comment>
<reference evidence="5 6" key="1">
    <citation type="submission" date="2016-08" db="EMBL/GenBank/DDBJ databases">
        <title>Draft genome sequence of Candidatus Piscirickettsia litoralis, from seawater.</title>
        <authorList>
            <person name="Wan X."/>
            <person name="Lee A.J."/>
            <person name="Hou S."/>
            <person name="Donachie S.P."/>
        </authorList>
    </citation>
    <scope>NUCLEOTIDE SEQUENCE [LARGE SCALE GENOMIC DNA]</scope>
    <source>
        <strain evidence="5 6">Y2</strain>
    </source>
</reference>
<evidence type="ECO:0000259" key="4">
    <source>
        <dbReference type="Pfam" id="PF04453"/>
    </source>
</evidence>
<dbReference type="PANTHER" id="PTHR30189:SF1">
    <property type="entry name" value="LPS-ASSEMBLY PROTEIN LPTD"/>
    <property type="match status" value="1"/>
</dbReference>
<dbReference type="Pfam" id="PF04453">
    <property type="entry name" value="LptD"/>
    <property type="match status" value="1"/>
</dbReference>
<evidence type="ECO:0000256" key="1">
    <source>
        <dbReference type="ARBA" id="ARBA00023237"/>
    </source>
</evidence>
<feature type="domain" description="LptD C-terminal" evidence="4">
    <location>
        <begin position="354"/>
        <end position="739"/>
    </location>
</feature>
<comment type="subcellular location">
    <subcellularLocation>
        <location evidence="2">Cell outer membrane</location>
    </subcellularLocation>
</comment>
<evidence type="ECO:0000313" key="6">
    <source>
        <dbReference type="Proteomes" id="UP000094329"/>
    </source>
</evidence>